<dbReference type="GO" id="GO:0005576">
    <property type="term" value="C:extracellular region"/>
    <property type="evidence" value="ECO:0007669"/>
    <property type="project" value="UniProtKB-SubCell"/>
</dbReference>
<dbReference type="Gene3D" id="2.40.40.10">
    <property type="entry name" value="RlpA-like domain"/>
    <property type="match status" value="1"/>
</dbReference>
<evidence type="ECO:0000313" key="5">
    <source>
        <dbReference type="EnsemblPlants" id="EMT20883"/>
    </source>
</evidence>
<evidence type="ECO:0000256" key="4">
    <source>
        <dbReference type="ARBA" id="ARBA00022729"/>
    </source>
</evidence>
<evidence type="ECO:0000256" key="2">
    <source>
        <dbReference type="ARBA" id="ARBA00005592"/>
    </source>
</evidence>
<sequence length="133" mass="13962">MASTSEVVAIFAILVFLQVWSAAGQVYNVPAVMSLNGFEQGEEGGPAKCDGQYHSDDLYLVAMTSVWYGPGLRCGKMISIKSSGGSSLQAMVVDECDSDNGCGATEISTSAAVWKFFGLDTSVGEVAVTWSDV</sequence>
<keyword evidence="3" id="KW-0964">Secreted</keyword>
<comment type="subcellular location">
    <subcellularLocation>
        <location evidence="1">Secreted</location>
    </subcellularLocation>
</comment>
<reference evidence="5" key="1">
    <citation type="submission" date="2015-06" db="UniProtKB">
        <authorList>
            <consortium name="EnsemblPlants"/>
        </authorList>
    </citation>
    <scope>IDENTIFICATION</scope>
</reference>
<dbReference type="ExpressionAtlas" id="M8BGM6">
    <property type="expression patterns" value="baseline"/>
</dbReference>
<dbReference type="AlphaFoldDB" id="M8BGM6"/>
<protein>
    <submittedName>
        <fullName evidence="5">Uncharacterized protein</fullName>
    </submittedName>
</protein>
<dbReference type="InterPro" id="IPR039271">
    <property type="entry name" value="Kiwellin-like"/>
</dbReference>
<accession>M8BGM6</accession>
<dbReference type="PANTHER" id="PTHR33191">
    <property type="entry name" value="RIPENING-RELATED PROTEIN 2-RELATED"/>
    <property type="match status" value="1"/>
</dbReference>
<keyword evidence="4" id="KW-0732">Signal</keyword>
<organism evidence="5">
    <name type="scientific">Aegilops tauschii</name>
    <name type="common">Tausch's goatgrass</name>
    <name type="synonym">Aegilops squarrosa</name>
    <dbReference type="NCBI Taxonomy" id="37682"/>
    <lineage>
        <taxon>Eukaryota</taxon>
        <taxon>Viridiplantae</taxon>
        <taxon>Streptophyta</taxon>
        <taxon>Embryophyta</taxon>
        <taxon>Tracheophyta</taxon>
        <taxon>Spermatophyta</taxon>
        <taxon>Magnoliopsida</taxon>
        <taxon>Liliopsida</taxon>
        <taxon>Poales</taxon>
        <taxon>Poaceae</taxon>
        <taxon>BOP clade</taxon>
        <taxon>Pooideae</taxon>
        <taxon>Triticodae</taxon>
        <taxon>Triticeae</taxon>
        <taxon>Triticinae</taxon>
        <taxon>Aegilops</taxon>
    </lineage>
</organism>
<evidence type="ECO:0000256" key="1">
    <source>
        <dbReference type="ARBA" id="ARBA00004613"/>
    </source>
</evidence>
<comment type="similarity">
    <text evidence="2">Belongs to the kiwellin family.</text>
</comment>
<dbReference type="SUPFAM" id="SSF50685">
    <property type="entry name" value="Barwin-like endoglucanases"/>
    <property type="match status" value="1"/>
</dbReference>
<evidence type="ECO:0000256" key="3">
    <source>
        <dbReference type="ARBA" id="ARBA00022525"/>
    </source>
</evidence>
<dbReference type="PANTHER" id="PTHR33191:SF97">
    <property type="match status" value="1"/>
</dbReference>
<dbReference type="InterPro" id="IPR036908">
    <property type="entry name" value="RlpA-like_sf"/>
</dbReference>
<dbReference type="EnsemblPlants" id="EMT20883">
    <property type="protein sequence ID" value="EMT20883"/>
    <property type="gene ID" value="F775_20949"/>
</dbReference>
<name>M8BGM6_AEGTA</name>
<proteinExistence type="inferred from homology"/>
<dbReference type="Pfam" id="PF24300">
    <property type="entry name" value="KWL1"/>
    <property type="match status" value="1"/>
</dbReference>